<proteinExistence type="predicted"/>
<keyword evidence="1" id="KW-0548">Nucleotidyltransferase</keyword>
<dbReference type="CDD" id="cd09272">
    <property type="entry name" value="RNase_HI_RT_Ty1"/>
    <property type="match status" value="1"/>
</dbReference>
<dbReference type="PANTHER" id="PTHR11439">
    <property type="entry name" value="GAG-POL-RELATED RETROTRANSPOSON"/>
    <property type="match status" value="1"/>
</dbReference>
<dbReference type="PANTHER" id="PTHR11439:SF517">
    <property type="entry name" value="CYSTEINE-RICH RLK (RECEPTOR-LIKE PROTEIN KINASE) 8"/>
    <property type="match status" value="1"/>
</dbReference>
<feature type="non-terminal residue" evidence="1">
    <location>
        <position position="1"/>
    </location>
</feature>
<organism evidence="1">
    <name type="scientific">Tanacetum cinerariifolium</name>
    <name type="common">Dalmatian daisy</name>
    <name type="synonym">Chrysanthemum cinerariifolium</name>
    <dbReference type="NCBI Taxonomy" id="118510"/>
    <lineage>
        <taxon>Eukaryota</taxon>
        <taxon>Viridiplantae</taxon>
        <taxon>Streptophyta</taxon>
        <taxon>Embryophyta</taxon>
        <taxon>Tracheophyta</taxon>
        <taxon>Spermatophyta</taxon>
        <taxon>Magnoliopsida</taxon>
        <taxon>eudicotyledons</taxon>
        <taxon>Gunneridae</taxon>
        <taxon>Pentapetalae</taxon>
        <taxon>asterids</taxon>
        <taxon>campanulids</taxon>
        <taxon>Asterales</taxon>
        <taxon>Asteraceae</taxon>
        <taxon>Asteroideae</taxon>
        <taxon>Anthemideae</taxon>
        <taxon>Anthemidinae</taxon>
        <taxon>Tanacetum</taxon>
    </lineage>
</organism>
<accession>A0A699JBI6</accession>
<keyword evidence="1" id="KW-0808">Transferase</keyword>
<name>A0A699JBI6_TANCI</name>
<dbReference type="AlphaFoldDB" id="A0A699JBI6"/>
<keyword evidence="1" id="KW-0695">RNA-directed DNA polymerase</keyword>
<gene>
    <name evidence="1" type="ORF">Tci_597321</name>
</gene>
<evidence type="ECO:0000313" key="1">
    <source>
        <dbReference type="EMBL" id="GFA25349.1"/>
    </source>
</evidence>
<reference evidence="1" key="1">
    <citation type="journal article" date="2019" name="Sci. Rep.">
        <title>Draft genome of Tanacetum cinerariifolium, the natural source of mosquito coil.</title>
        <authorList>
            <person name="Yamashiro T."/>
            <person name="Shiraishi A."/>
            <person name="Satake H."/>
            <person name="Nakayama K."/>
        </authorList>
    </citation>
    <scope>NUCLEOTIDE SEQUENCE</scope>
</reference>
<dbReference type="EMBL" id="BKCJ010393115">
    <property type="protein sequence ID" value="GFA25349.1"/>
    <property type="molecule type" value="Genomic_DNA"/>
</dbReference>
<comment type="caution">
    <text evidence="1">The sequence shown here is derived from an EMBL/GenBank/DDBJ whole genome shotgun (WGS) entry which is preliminary data.</text>
</comment>
<sequence>PRLEHLNAAKRVLKYLKGTSTYGIFYGRKSNEKLKVFTDSNYARDVEDRKCTSGYICLYSRAAISWSSRKQEIVTLSSTEAEYVAVANCACHCKWLKEDLAATCLWSAILACGFSSRMRVLLLSILPPWRVSLSQFHF</sequence>
<protein>
    <submittedName>
        <fullName evidence="1">Putative RNA-directed DNA polymerase</fullName>
    </submittedName>
</protein>
<dbReference type="GO" id="GO:0003964">
    <property type="term" value="F:RNA-directed DNA polymerase activity"/>
    <property type="evidence" value="ECO:0007669"/>
    <property type="project" value="UniProtKB-KW"/>
</dbReference>